<dbReference type="Pfam" id="PF13602">
    <property type="entry name" value="ADH_zinc_N_2"/>
    <property type="match status" value="1"/>
</dbReference>
<dbReference type="EMBL" id="KV427607">
    <property type="protein sequence ID" value="KZT11465.1"/>
    <property type="molecule type" value="Genomic_DNA"/>
</dbReference>
<evidence type="ECO:0000313" key="2">
    <source>
        <dbReference type="EMBL" id="KZT11465.1"/>
    </source>
</evidence>
<dbReference type="CDD" id="cd08267">
    <property type="entry name" value="MDR1"/>
    <property type="match status" value="1"/>
</dbReference>
<evidence type="ECO:0000313" key="3">
    <source>
        <dbReference type="Proteomes" id="UP000076871"/>
    </source>
</evidence>
<dbReference type="InterPro" id="IPR013154">
    <property type="entry name" value="ADH-like_N"/>
</dbReference>
<keyword evidence="3" id="KW-1185">Reference proteome</keyword>
<dbReference type="SMART" id="SM00829">
    <property type="entry name" value="PKS_ER"/>
    <property type="match status" value="1"/>
</dbReference>
<dbReference type="RefSeq" id="XP_040769205.1">
    <property type="nucleotide sequence ID" value="XM_040903750.1"/>
</dbReference>
<name>A0A165HAG3_9APHY</name>
<evidence type="ECO:0000259" key="1">
    <source>
        <dbReference type="SMART" id="SM00829"/>
    </source>
</evidence>
<dbReference type="SUPFAM" id="SSF50129">
    <property type="entry name" value="GroES-like"/>
    <property type="match status" value="1"/>
</dbReference>
<dbReference type="GeneID" id="63820780"/>
<dbReference type="PANTHER" id="PTHR44013">
    <property type="entry name" value="ZINC-TYPE ALCOHOL DEHYDROGENASE-LIKE PROTEIN C16A3.02C"/>
    <property type="match status" value="1"/>
</dbReference>
<dbReference type="Pfam" id="PF08240">
    <property type="entry name" value="ADH_N"/>
    <property type="match status" value="1"/>
</dbReference>
<dbReference type="AlphaFoldDB" id="A0A165HAG3"/>
<dbReference type="InterPro" id="IPR036291">
    <property type="entry name" value="NAD(P)-bd_dom_sf"/>
</dbReference>
<dbReference type="InterPro" id="IPR052733">
    <property type="entry name" value="Chloroplast_QOR"/>
</dbReference>
<dbReference type="InterPro" id="IPR020843">
    <property type="entry name" value="ER"/>
</dbReference>
<dbReference type="InterPro" id="IPR011032">
    <property type="entry name" value="GroES-like_sf"/>
</dbReference>
<gene>
    <name evidence="2" type="ORF">LAESUDRAFT_642867</name>
</gene>
<dbReference type="OrthoDB" id="3509362at2759"/>
<dbReference type="GO" id="GO:0016491">
    <property type="term" value="F:oxidoreductase activity"/>
    <property type="evidence" value="ECO:0007669"/>
    <property type="project" value="InterPro"/>
</dbReference>
<dbReference type="Gene3D" id="3.90.180.10">
    <property type="entry name" value="Medium-chain alcohol dehydrogenases, catalytic domain"/>
    <property type="match status" value="1"/>
</dbReference>
<accession>A0A165HAG3</accession>
<protein>
    <submittedName>
        <fullName evidence="2">NAD(P)-binding protein</fullName>
    </submittedName>
</protein>
<proteinExistence type="predicted"/>
<dbReference type="FunCoup" id="A0A165HAG3">
    <property type="interactions" value="330"/>
</dbReference>
<dbReference type="PANTHER" id="PTHR44013:SF1">
    <property type="entry name" value="ZINC-TYPE ALCOHOL DEHYDROGENASE-LIKE PROTEIN C16A3.02C"/>
    <property type="match status" value="1"/>
</dbReference>
<reference evidence="2 3" key="1">
    <citation type="journal article" date="2016" name="Mol. Biol. Evol.">
        <title>Comparative Genomics of Early-Diverging Mushroom-Forming Fungi Provides Insights into the Origins of Lignocellulose Decay Capabilities.</title>
        <authorList>
            <person name="Nagy L.G."/>
            <person name="Riley R."/>
            <person name="Tritt A."/>
            <person name="Adam C."/>
            <person name="Daum C."/>
            <person name="Floudas D."/>
            <person name="Sun H."/>
            <person name="Yadav J.S."/>
            <person name="Pangilinan J."/>
            <person name="Larsson K.H."/>
            <person name="Matsuura K."/>
            <person name="Barry K."/>
            <person name="Labutti K."/>
            <person name="Kuo R."/>
            <person name="Ohm R.A."/>
            <person name="Bhattacharya S.S."/>
            <person name="Shirouzu T."/>
            <person name="Yoshinaga Y."/>
            <person name="Martin F.M."/>
            <person name="Grigoriev I.V."/>
            <person name="Hibbett D.S."/>
        </authorList>
    </citation>
    <scope>NUCLEOTIDE SEQUENCE [LARGE SCALE GENOMIC DNA]</scope>
    <source>
        <strain evidence="2 3">93-53</strain>
    </source>
</reference>
<dbReference type="SUPFAM" id="SSF51735">
    <property type="entry name" value="NAD(P)-binding Rossmann-fold domains"/>
    <property type="match status" value="1"/>
</dbReference>
<dbReference type="Proteomes" id="UP000076871">
    <property type="component" value="Unassembled WGS sequence"/>
</dbReference>
<organism evidence="2 3">
    <name type="scientific">Laetiporus sulphureus 93-53</name>
    <dbReference type="NCBI Taxonomy" id="1314785"/>
    <lineage>
        <taxon>Eukaryota</taxon>
        <taxon>Fungi</taxon>
        <taxon>Dikarya</taxon>
        <taxon>Basidiomycota</taxon>
        <taxon>Agaricomycotina</taxon>
        <taxon>Agaricomycetes</taxon>
        <taxon>Polyporales</taxon>
        <taxon>Laetiporus</taxon>
    </lineage>
</organism>
<feature type="domain" description="Enoyl reductase (ER)" evidence="1">
    <location>
        <begin position="18"/>
        <end position="344"/>
    </location>
</feature>
<sequence length="351" mass="38192">MSIPLLPTQKAWRVVGKGSPSEVVRLDNVAPIPTQLSKGDVLVKVQAAALNPAGYKLMDMLPGFILKRPYVPEYDLAGVIVDTNGSEFNNGDEVFGFLTVSLSLKTRQGTLAQYTYLPASHLVRRPANVPPTRAAGVPLTAMTAYQALFEVGHLEPEQRVFINGGSTAVGSFAIQLAKAIGCKVTASASGKNEEYVRSLGADEFVDYTKAPLHSILAAEVPSPKYQVFLEAVGLLDTSLYTNSEAYLAPNGTFVSVGPQPKGFDVIGIGRLLWKVYLQPRWLGGTRRTWKMVQVANKREDMEKIAQFLIEGKLKPVVDSVYSFEDVPKAYERCMTGQATGKIIIKVDPNAE</sequence>
<dbReference type="STRING" id="1314785.A0A165HAG3"/>
<dbReference type="Gene3D" id="3.40.50.720">
    <property type="entry name" value="NAD(P)-binding Rossmann-like Domain"/>
    <property type="match status" value="1"/>
</dbReference>
<dbReference type="InParanoid" id="A0A165HAG3"/>